<evidence type="ECO:0000256" key="3">
    <source>
        <dbReference type="ARBA" id="ARBA00022741"/>
    </source>
</evidence>
<dbReference type="SMART" id="SM00382">
    <property type="entry name" value="AAA"/>
    <property type="match status" value="1"/>
</dbReference>
<evidence type="ECO:0000313" key="8">
    <source>
        <dbReference type="Proteomes" id="UP001148313"/>
    </source>
</evidence>
<dbReference type="Gene3D" id="3.40.50.300">
    <property type="entry name" value="P-loop containing nucleotide triphosphate hydrolases"/>
    <property type="match status" value="1"/>
</dbReference>
<dbReference type="InterPro" id="IPR052156">
    <property type="entry name" value="BCAA_Transport_ATP-bd_LivF"/>
</dbReference>
<dbReference type="PROSITE" id="PS50893">
    <property type="entry name" value="ABC_TRANSPORTER_2"/>
    <property type="match status" value="1"/>
</dbReference>
<dbReference type="PROSITE" id="PS00211">
    <property type="entry name" value="ABC_TRANSPORTER_1"/>
    <property type="match status" value="1"/>
</dbReference>
<dbReference type="SUPFAM" id="SSF52540">
    <property type="entry name" value="P-loop containing nucleoside triphosphate hydrolases"/>
    <property type="match status" value="1"/>
</dbReference>
<evidence type="ECO:0000256" key="4">
    <source>
        <dbReference type="ARBA" id="ARBA00022840"/>
    </source>
</evidence>
<keyword evidence="3" id="KW-0547">Nucleotide-binding</keyword>
<dbReference type="EMBL" id="JAPJZH010000028">
    <property type="protein sequence ID" value="MDA4848702.1"/>
    <property type="molecule type" value="Genomic_DNA"/>
</dbReference>
<keyword evidence="5" id="KW-0029">Amino-acid transport</keyword>
<keyword evidence="4 7" id="KW-0067">ATP-binding</keyword>
<dbReference type="InterPro" id="IPR017871">
    <property type="entry name" value="ABC_transporter-like_CS"/>
</dbReference>
<comment type="similarity">
    <text evidence="1">Belongs to the ABC transporter superfamily.</text>
</comment>
<dbReference type="Pfam" id="PF00005">
    <property type="entry name" value="ABC_tran"/>
    <property type="match status" value="1"/>
</dbReference>
<dbReference type="CDD" id="cd03224">
    <property type="entry name" value="ABC_TM1139_LivF_branched"/>
    <property type="match status" value="1"/>
</dbReference>
<dbReference type="PANTHER" id="PTHR43820">
    <property type="entry name" value="HIGH-AFFINITY BRANCHED-CHAIN AMINO ACID TRANSPORT ATP-BINDING PROTEIN LIVF"/>
    <property type="match status" value="1"/>
</dbReference>
<dbReference type="InterPro" id="IPR027417">
    <property type="entry name" value="P-loop_NTPase"/>
</dbReference>
<keyword evidence="8" id="KW-1185">Reference proteome</keyword>
<name>A0ABT4VVF0_9HYPH</name>
<dbReference type="InterPro" id="IPR003439">
    <property type="entry name" value="ABC_transporter-like_ATP-bd"/>
</dbReference>
<evidence type="ECO:0000256" key="5">
    <source>
        <dbReference type="ARBA" id="ARBA00022970"/>
    </source>
</evidence>
<sequence>MLDVHSLTSGYAMIPVLRGIDLNLAANECVGVLGRNGMGKTTFLRALMGELPPWSGTIEYGGSALTKSTTQERAKAGLGYVPQGKHIFSNLTVAENLKMGCIKDFRNFETTVDEVLELLPRLKELLERKGGSLSGGEQQLLALARCLCGKPNVILLDEPTEGIQPSICDEIVDVLRLLKEKSRISIILVEQDIEFLWALCDRVMAIDKGVFVHVIDPKEAGSEEEAKKFIGIEDN</sequence>
<protein>
    <submittedName>
        <fullName evidence="7">ABC transporter ATP-binding protein</fullName>
    </submittedName>
</protein>
<organism evidence="7 8">
    <name type="scientific">Hoeflea poritis</name>
    <dbReference type="NCBI Taxonomy" id="2993659"/>
    <lineage>
        <taxon>Bacteria</taxon>
        <taxon>Pseudomonadati</taxon>
        <taxon>Pseudomonadota</taxon>
        <taxon>Alphaproteobacteria</taxon>
        <taxon>Hyphomicrobiales</taxon>
        <taxon>Rhizobiaceae</taxon>
        <taxon>Hoeflea</taxon>
    </lineage>
</organism>
<keyword evidence="2" id="KW-0813">Transport</keyword>
<comment type="caution">
    <text evidence="7">The sequence shown here is derived from an EMBL/GenBank/DDBJ whole genome shotgun (WGS) entry which is preliminary data.</text>
</comment>
<evidence type="ECO:0000259" key="6">
    <source>
        <dbReference type="PROSITE" id="PS50893"/>
    </source>
</evidence>
<dbReference type="Proteomes" id="UP001148313">
    <property type="component" value="Unassembled WGS sequence"/>
</dbReference>
<feature type="domain" description="ABC transporter" evidence="6">
    <location>
        <begin position="2"/>
        <end position="233"/>
    </location>
</feature>
<dbReference type="PANTHER" id="PTHR43820:SF5">
    <property type="entry name" value="HIGH-AFFINITY BRANCHED-CHAIN AMINO ACID TRANSPORT ATP-BINDING PROTEIN"/>
    <property type="match status" value="1"/>
</dbReference>
<proteinExistence type="inferred from homology"/>
<dbReference type="GO" id="GO:0005524">
    <property type="term" value="F:ATP binding"/>
    <property type="evidence" value="ECO:0007669"/>
    <property type="project" value="UniProtKB-KW"/>
</dbReference>
<evidence type="ECO:0000256" key="2">
    <source>
        <dbReference type="ARBA" id="ARBA00022448"/>
    </source>
</evidence>
<dbReference type="RefSeq" id="WP_271092576.1">
    <property type="nucleotide sequence ID" value="NZ_JAPJZH010000028.1"/>
</dbReference>
<evidence type="ECO:0000313" key="7">
    <source>
        <dbReference type="EMBL" id="MDA4848702.1"/>
    </source>
</evidence>
<accession>A0ABT4VVF0</accession>
<gene>
    <name evidence="7" type="ORF">OOZ53_25320</name>
</gene>
<evidence type="ECO:0000256" key="1">
    <source>
        <dbReference type="ARBA" id="ARBA00005417"/>
    </source>
</evidence>
<reference evidence="7" key="1">
    <citation type="submission" date="2022-11" db="EMBL/GenBank/DDBJ databases">
        <title>Hoeflea poritis sp. nov., isolated from scleractinian coral Porites lutea.</title>
        <authorList>
            <person name="Zhang G."/>
            <person name="Wei Q."/>
            <person name="Cai L."/>
        </authorList>
    </citation>
    <scope>NUCLEOTIDE SEQUENCE</scope>
    <source>
        <strain evidence="7">E7-10</strain>
    </source>
</reference>
<dbReference type="InterPro" id="IPR003593">
    <property type="entry name" value="AAA+_ATPase"/>
</dbReference>